<dbReference type="EMBL" id="FJNE01000001">
    <property type="protein sequence ID" value="CZQ81210.1"/>
    <property type="molecule type" value="Genomic_DNA"/>
</dbReference>
<dbReference type="Pfam" id="PF13472">
    <property type="entry name" value="Lipase_GDSL_2"/>
    <property type="match status" value="1"/>
</dbReference>
<accession>A0A143Y6V7</accession>
<dbReference type="CDD" id="cd01834">
    <property type="entry name" value="SGNH_hydrolase_like_2"/>
    <property type="match status" value="1"/>
</dbReference>
<organism evidence="2 3">
    <name type="scientific">Trichococcus palustris</name>
    <dbReference type="NCBI Taxonomy" id="140314"/>
    <lineage>
        <taxon>Bacteria</taxon>
        <taxon>Bacillati</taxon>
        <taxon>Bacillota</taxon>
        <taxon>Bacilli</taxon>
        <taxon>Lactobacillales</taxon>
        <taxon>Carnobacteriaceae</taxon>
        <taxon>Trichococcus</taxon>
    </lineage>
</organism>
<dbReference type="PANTHER" id="PTHR30383">
    <property type="entry name" value="THIOESTERASE 1/PROTEASE 1/LYSOPHOSPHOLIPASE L1"/>
    <property type="match status" value="1"/>
</dbReference>
<name>A0A143Y6V7_9LACT</name>
<protein>
    <recommendedName>
        <fullName evidence="1">SGNH hydrolase-type esterase domain-containing protein</fullName>
    </recommendedName>
</protein>
<feature type="domain" description="SGNH hydrolase-type esterase" evidence="1">
    <location>
        <begin position="11"/>
        <end position="200"/>
    </location>
</feature>
<evidence type="ECO:0000259" key="1">
    <source>
        <dbReference type="Pfam" id="PF13472"/>
    </source>
</evidence>
<reference evidence="2 3" key="1">
    <citation type="submission" date="2016-02" db="EMBL/GenBank/DDBJ databases">
        <authorList>
            <person name="Wen L."/>
            <person name="He K."/>
            <person name="Yang H."/>
        </authorList>
    </citation>
    <scope>NUCLEOTIDE SEQUENCE [LARGE SCALE GENOMIC DNA]</scope>
    <source>
        <strain evidence="2">Trichococcus palustris</strain>
    </source>
</reference>
<dbReference type="RefSeq" id="WP_087030031.1">
    <property type="nucleotide sequence ID" value="NZ_FJNE01000001.1"/>
</dbReference>
<dbReference type="STRING" id="140314.SAMN04488076_102122"/>
<gene>
    <name evidence="2" type="ORF">Tpal_169</name>
</gene>
<sequence length="213" mass="24196">METTQKQKLLFIGDSITDVHRNRANPDSLGSGYVSMIQQEFQRRGEAECYQVINRGISGNTMTDLVERWHKDCVSLQPDVVTILIGINDTWQNVGDDSLFGTEKTAALFKMCYTHLLASLRNQSQARIILLEPFVFPFPEDRKMWRKDLDPKIAIVRELADNFGAECIGLDRYLNEVGEEVGYEALSEDGVHPTGKGHELIAEAWMQQFEKGK</sequence>
<evidence type="ECO:0000313" key="3">
    <source>
        <dbReference type="Proteomes" id="UP000242754"/>
    </source>
</evidence>
<dbReference type="PANTHER" id="PTHR30383:SF5">
    <property type="entry name" value="SGNH HYDROLASE-TYPE ESTERASE DOMAIN-CONTAINING PROTEIN"/>
    <property type="match status" value="1"/>
</dbReference>
<keyword evidence="3" id="KW-1185">Reference proteome</keyword>
<dbReference type="OrthoDB" id="9794725at2"/>
<dbReference type="InterPro" id="IPR013830">
    <property type="entry name" value="SGNH_hydro"/>
</dbReference>
<evidence type="ECO:0000313" key="2">
    <source>
        <dbReference type="EMBL" id="CZQ81210.1"/>
    </source>
</evidence>
<dbReference type="GO" id="GO:0004622">
    <property type="term" value="F:phosphatidylcholine lysophospholipase activity"/>
    <property type="evidence" value="ECO:0007669"/>
    <property type="project" value="TreeGrafter"/>
</dbReference>
<dbReference type="SUPFAM" id="SSF52266">
    <property type="entry name" value="SGNH hydrolase"/>
    <property type="match status" value="1"/>
</dbReference>
<dbReference type="InterPro" id="IPR036514">
    <property type="entry name" value="SGNH_hydro_sf"/>
</dbReference>
<dbReference type="Gene3D" id="3.40.50.1110">
    <property type="entry name" value="SGNH hydrolase"/>
    <property type="match status" value="1"/>
</dbReference>
<dbReference type="InterPro" id="IPR051532">
    <property type="entry name" value="Ester_Hydrolysis_Enzymes"/>
</dbReference>
<dbReference type="AlphaFoldDB" id="A0A143Y6V7"/>
<dbReference type="Proteomes" id="UP000242754">
    <property type="component" value="Unassembled WGS sequence"/>
</dbReference>
<proteinExistence type="predicted"/>